<gene>
    <name evidence="2" type="ORF">J6TS1_13870</name>
</gene>
<comment type="caution">
    <text evidence="2">The sequence shown here is derived from an EMBL/GenBank/DDBJ whole genome shotgun (WGS) entry which is preliminary data.</text>
</comment>
<evidence type="ECO:0008006" key="4">
    <source>
        <dbReference type="Google" id="ProtNLM"/>
    </source>
</evidence>
<name>A0ABQ4KV02_SIMTE</name>
<evidence type="ECO:0000256" key="1">
    <source>
        <dbReference type="SAM" id="Phobius"/>
    </source>
</evidence>
<evidence type="ECO:0000313" key="2">
    <source>
        <dbReference type="EMBL" id="GIN95517.1"/>
    </source>
</evidence>
<organism evidence="2 3">
    <name type="scientific">Siminovitchia terrae</name>
    <name type="common">Bacillus terrae</name>
    <dbReference type="NCBI Taxonomy" id="1914933"/>
    <lineage>
        <taxon>Bacteria</taxon>
        <taxon>Bacillati</taxon>
        <taxon>Bacillota</taxon>
        <taxon>Bacilli</taxon>
        <taxon>Bacillales</taxon>
        <taxon>Bacillaceae</taxon>
        <taxon>Siminovitchia</taxon>
    </lineage>
</organism>
<reference evidence="2 3" key="1">
    <citation type="submission" date="2021-03" db="EMBL/GenBank/DDBJ databases">
        <title>Antimicrobial resistance genes in bacteria isolated from Japanese honey, and their potential for conferring macrolide and lincosamide resistance in the American foulbrood pathogen Paenibacillus larvae.</title>
        <authorList>
            <person name="Okamoto M."/>
            <person name="Kumagai M."/>
            <person name="Kanamori H."/>
            <person name="Takamatsu D."/>
        </authorList>
    </citation>
    <scope>NUCLEOTIDE SEQUENCE [LARGE SCALE GENOMIC DNA]</scope>
    <source>
        <strain evidence="2 3">J6TS1</strain>
    </source>
</reference>
<evidence type="ECO:0000313" key="3">
    <source>
        <dbReference type="Proteomes" id="UP000680670"/>
    </source>
</evidence>
<feature type="transmembrane region" description="Helical" evidence="1">
    <location>
        <begin position="13"/>
        <end position="36"/>
    </location>
</feature>
<accession>A0ABQ4KV02</accession>
<keyword evidence="1" id="KW-0812">Transmembrane</keyword>
<protein>
    <recommendedName>
        <fullName evidence="4">ATP synthase F0 subunit 8</fullName>
    </recommendedName>
</protein>
<sequence length="89" mass="10715">MIEILLQDSFAEWFVPLTILIIWIFSLVIISLFRLVNTQNHYQNIKKEKNFLNRQVYDEPSTPHCLQFIKMVRRKLCPDDGDEHVHLLF</sequence>
<keyword evidence="1" id="KW-0472">Membrane</keyword>
<dbReference type="EMBL" id="BORJ01000003">
    <property type="protein sequence ID" value="GIN95517.1"/>
    <property type="molecule type" value="Genomic_DNA"/>
</dbReference>
<keyword evidence="1" id="KW-1133">Transmembrane helix</keyword>
<proteinExistence type="predicted"/>
<dbReference type="Proteomes" id="UP000680670">
    <property type="component" value="Unassembled WGS sequence"/>
</dbReference>
<keyword evidence="3" id="KW-1185">Reference proteome</keyword>